<keyword evidence="5 12" id="KW-0479">Metal-binding</keyword>
<accession>A0A916TPT3</accession>
<comment type="caution">
    <text evidence="14">The sequence shown here is derived from an EMBL/GenBank/DDBJ whole genome shotgun (WGS) entry which is preliminary data.</text>
</comment>
<evidence type="ECO:0000256" key="2">
    <source>
        <dbReference type="ARBA" id="ARBA00022475"/>
    </source>
</evidence>
<dbReference type="HAMAP" id="MF_01959">
    <property type="entry name" value="CcmE"/>
    <property type="match status" value="1"/>
</dbReference>
<proteinExistence type="inferred from homology"/>
<protein>
    <recommendedName>
        <fullName evidence="12">Cytochrome c-type biogenesis protein CcmE</fullName>
    </recommendedName>
    <alternativeName>
        <fullName evidence="12">Cytochrome c maturation protein E</fullName>
    </alternativeName>
    <alternativeName>
        <fullName evidence="12">Heme chaperone CcmE</fullName>
    </alternativeName>
</protein>
<evidence type="ECO:0000256" key="9">
    <source>
        <dbReference type="ARBA" id="ARBA00023004"/>
    </source>
</evidence>
<feature type="topological domain" description="Cytoplasmic" evidence="12">
    <location>
        <begin position="1"/>
        <end position="7"/>
    </location>
</feature>
<comment type="similarity">
    <text evidence="12">Belongs to the CcmE/CycJ family.</text>
</comment>
<dbReference type="NCBIfam" id="NF009729">
    <property type="entry name" value="PRK13254.1-3"/>
    <property type="match status" value="1"/>
</dbReference>
<evidence type="ECO:0000313" key="15">
    <source>
        <dbReference type="Proteomes" id="UP000605148"/>
    </source>
</evidence>
<evidence type="ECO:0000256" key="3">
    <source>
        <dbReference type="ARBA" id="ARBA00022617"/>
    </source>
</evidence>
<evidence type="ECO:0000256" key="5">
    <source>
        <dbReference type="ARBA" id="ARBA00022723"/>
    </source>
</evidence>
<dbReference type="OrthoDB" id="9793584at2"/>
<dbReference type="FunFam" id="2.40.50.140:FF:000104">
    <property type="entry name" value="Cytochrome c-type biogenesis protein CcmE"/>
    <property type="match status" value="1"/>
</dbReference>
<dbReference type="GO" id="GO:0017003">
    <property type="term" value="P:protein-heme linkage"/>
    <property type="evidence" value="ECO:0007669"/>
    <property type="project" value="UniProtKB-UniRule"/>
</dbReference>
<evidence type="ECO:0000256" key="11">
    <source>
        <dbReference type="ARBA" id="ARBA00056663"/>
    </source>
</evidence>
<keyword evidence="4 12" id="KW-0812">Transmembrane</keyword>
<feature type="binding site" description="covalent" evidence="12 13">
    <location>
        <position position="122"/>
    </location>
    <ligand>
        <name>heme</name>
        <dbReference type="ChEBI" id="CHEBI:30413"/>
    </ligand>
</feature>
<keyword evidence="2 12" id="KW-1003">Cell membrane</keyword>
<evidence type="ECO:0000256" key="12">
    <source>
        <dbReference type="HAMAP-Rule" id="MF_01959"/>
    </source>
</evidence>
<evidence type="ECO:0000256" key="8">
    <source>
        <dbReference type="ARBA" id="ARBA00022989"/>
    </source>
</evidence>
<dbReference type="GO" id="GO:0017004">
    <property type="term" value="P:cytochrome complex assembly"/>
    <property type="evidence" value="ECO:0007669"/>
    <property type="project" value="UniProtKB-KW"/>
</dbReference>
<feature type="topological domain" description="Extracellular" evidence="12">
    <location>
        <begin position="29"/>
        <end position="146"/>
    </location>
</feature>
<keyword evidence="3 12" id="KW-0349">Heme</keyword>
<dbReference type="GO" id="GO:0005886">
    <property type="term" value="C:plasma membrane"/>
    <property type="evidence" value="ECO:0007669"/>
    <property type="project" value="UniProtKB-SubCell"/>
</dbReference>
<feature type="binding site" description="axial binding residue" evidence="12 13">
    <location>
        <position position="126"/>
    </location>
    <ligand>
        <name>heme</name>
        <dbReference type="ChEBI" id="CHEBI:30413"/>
    </ligand>
    <ligandPart>
        <name>Fe</name>
        <dbReference type="ChEBI" id="CHEBI:18248"/>
    </ligandPart>
</feature>
<dbReference type="Pfam" id="PF03100">
    <property type="entry name" value="CcmE"/>
    <property type="match status" value="1"/>
</dbReference>
<keyword evidence="8 12" id="KW-1133">Transmembrane helix</keyword>
<dbReference type="InterPro" id="IPR012340">
    <property type="entry name" value="NA-bd_OB-fold"/>
</dbReference>
<dbReference type="AlphaFoldDB" id="A0A916TPT3"/>
<dbReference type="RefSeq" id="WP_150497860.1">
    <property type="nucleotide sequence ID" value="NZ_BMFA01000019.1"/>
</dbReference>
<dbReference type="GO" id="GO:0020037">
    <property type="term" value="F:heme binding"/>
    <property type="evidence" value="ECO:0007669"/>
    <property type="project" value="InterPro"/>
</dbReference>
<reference evidence="14" key="2">
    <citation type="submission" date="2020-09" db="EMBL/GenBank/DDBJ databases">
        <authorList>
            <person name="Sun Q."/>
            <person name="Zhou Y."/>
        </authorList>
    </citation>
    <scope>NUCLEOTIDE SEQUENCE</scope>
    <source>
        <strain evidence="14">CGMCC 1.12426</strain>
    </source>
</reference>
<dbReference type="SUPFAM" id="SSF82093">
    <property type="entry name" value="Heme chaperone CcmE"/>
    <property type="match status" value="1"/>
</dbReference>
<dbReference type="EMBL" id="BMFA01000019">
    <property type="protein sequence ID" value="GGB63201.1"/>
    <property type="molecule type" value="Genomic_DNA"/>
</dbReference>
<evidence type="ECO:0000256" key="4">
    <source>
        <dbReference type="ARBA" id="ARBA00022692"/>
    </source>
</evidence>
<dbReference type="InterPro" id="IPR004329">
    <property type="entry name" value="CcmE"/>
</dbReference>
<evidence type="ECO:0000256" key="1">
    <source>
        <dbReference type="ARBA" id="ARBA00004533"/>
    </source>
</evidence>
<organism evidence="14 15">
    <name type="scientific">Roseibium aquae</name>
    <dbReference type="NCBI Taxonomy" id="1323746"/>
    <lineage>
        <taxon>Bacteria</taxon>
        <taxon>Pseudomonadati</taxon>
        <taxon>Pseudomonadota</taxon>
        <taxon>Alphaproteobacteria</taxon>
        <taxon>Hyphomicrobiales</taxon>
        <taxon>Stappiaceae</taxon>
        <taxon>Roseibium</taxon>
    </lineage>
</organism>
<keyword evidence="7 12" id="KW-0735">Signal-anchor</keyword>
<evidence type="ECO:0000256" key="13">
    <source>
        <dbReference type="PIRSR" id="PIRSR604329-50"/>
    </source>
</evidence>
<dbReference type="InterPro" id="IPR036127">
    <property type="entry name" value="CcmE-like_sf"/>
</dbReference>
<reference evidence="14" key="1">
    <citation type="journal article" date="2014" name="Int. J. Syst. Evol. Microbiol.">
        <title>Complete genome sequence of Corynebacterium casei LMG S-19264T (=DSM 44701T), isolated from a smear-ripened cheese.</title>
        <authorList>
            <consortium name="US DOE Joint Genome Institute (JGI-PGF)"/>
            <person name="Walter F."/>
            <person name="Albersmeier A."/>
            <person name="Kalinowski J."/>
            <person name="Ruckert C."/>
        </authorList>
    </citation>
    <scope>NUCLEOTIDE SEQUENCE</scope>
    <source>
        <strain evidence="14">CGMCC 1.12426</strain>
    </source>
</reference>
<evidence type="ECO:0000313" key="14">
    <source>
        <dbReference type="EMBL" id="GGB63201.1"/>
    </source>
</evidence>
<evidence type="ECO:0000256" key="6">
    <source>
        <dbReference type="ARBA" id="ARBA00022748"/>
    </source>
</evidence>
<dbReference type="PANTHER" id="PTHR34128:SF2">
    <property type="entry name" value="CYTOCHROME C-TYPE BIOGENESIS PROTEIN CCME HOMOLOG, MITOCHONDRIAL"/>
    <property type="match status" value="1"/>
</dbReference>
<comment type="function">
    <text evidence="11 12">Heme chaperone required for the biogenesis of c-type cytochromes. Transiently binds heme delivered by CcmC and transfers the heme to apo-cytochromes in a process facilitated by CcmF and CcmH.</text>
</comment>
<dbReference type="GO" id="GO:0046872">
    <property type="term" value="F:metal ion binding"/>
    <property type="evidence" value="ECO:0007669"/>
    <property type="project" value="UniProtKB-KW"/>
</dbReference>
<keyword evidence="6 12" id="KW-0201">Cytochrome c-type biogenesis</keyword>
<name>A0A916TPT3_9HYPH</name>
<keyword evidence="15" id="KW-1185">Reference proteome</keyword>
<dbReference type="NCBIfam" id="NF009727">
    <property type="entry name" value="PRK13254.1-1"/>
    <property type="match status" value="1"/>
</dbReference>
<dbReference type="Proteomes" id="UP000605148">
    <property type="component" value="Unassembled WGS sequence"/>
</dbReference>
<sequence length="146" mass="15896">MTRKQRRLTIIGGAGAVLAAALALIMVALNDQIVFFQSPTDIAQEAVPHGQRIRLGGLVEAGTIERHENATVYFRVTDTENTVTVTYTGILPDLFREGQGVVTEGVIRPDGVFEADTVLAKHDENYIPVEVAEALKDKGHWQGEAQ</sequence>
<evidence type="ECO:0000256" key="7">
    <source>
        <dbReference type="ARBA" id="ARBA00022968"/>
    </source>
</evidence>
<keyword evidence="10 12" id="KW-0472">Membrane</keyword>
<dbReference type="Gene3D" id="2.40.50.140">
    <property type="entry name" value="Nucleic acid-binding proteins"/>
    <property type="match status" value="1"/>
</dbReference>
<gene>
    <name evidence="12 14" type="primary">ccmE</name>
    <name evidence="12" type="synonym">cycJ</name>
    <name evidence="14" type="ORF">GCM10011316_38850</name>
</gene>
<keyword evidence="9 12" id="KW-0408">Iron</keyword>
<dbReference type="PANTHER" id="PTHR34128">
    <property type="entry name" value="CYTOCHROME C-TYPE BIOGENESIS PROTEIN CCME HOMOLOG, MITOCHONDRIAL"/>
    <property type="match status" value="1"/>
</dbReference>
<dbReference type="NCBIfam" id="NF009731">
    <property type="entry name" value="PRK13254.1-5"/>
    <property type="match status" value="1"/>
</dbReference>
<evidence type="ECO:0000256" key="10">
    <source>
        <dbReference type="ARBA" id="ARBA00023136"/>
    </source>
</evidence>
<comment type="subcellular location">
    <subcellularLocation>
        <location evidence="1">Cell inner membrane</location>
    </subcellularLocation>
    <subcellularLocation>
        <location evidence="12">Cell membrane</location>
        <topology evidence="12">Single-pass type II membrane protein</topology>
    </subcellularLocation>
</comment>